<dbReference type="PROSITE" id="PS50157">
    <property type="entry name" value="ZINC_FINGER_C2H2_2"/>
    <property type="match status" value="1"/>
</dbReference>
<keyword evidence="1" id="KW-0862">Zinc</keyword>
<dbReference type="HOGENOM" id="CLU_038620_0_0_1"/>
<feature type="compositionally biased region" description="Low complexity" evidence="2">
    <location>
        <begin position="60"/>
        <end position="77"/>
    </location>
</feature>
<dbReference type="OrthoDB" id="7295497at2759"/>
<reference key="2">
    <citation type="submission" date="2011-08" db="EMBL/GenBank/DDBJ databases">
        <title>Genome sequence of Naumovozyma castellii.</title>
        <authorList>
            <person name="Gordon J.L."/>
            <person name="Armisen D."/>
            <person name="Proux-Wera E."/>
            <person name="OhEigeartaigh S.S."/>
            <person name="Byrne K.P."/>
            <person name="Wolfe K.H."/>
        </authorList>
    </citation>
    <scope>NUCLEOTIDE SEQUENCE</scope>
    <source>
        <strain>Type strain:CBS 4309</strain>
    </source>
</reference>
<feature type="region of interest" description="Disordered" evidence="2">
    <location>
        <begin position="287"/>
        <end position="323"/>
    </location>
</feature>
<keyword evidence="1" id="KW-0479">Metal-binding</keyword>
<dbReference type="GO" id="GO:0008270">
    <property type="term" value="F:zinc ion binding"/>
    <property type="evidence" value="ECO:0007669"/>
    <property type="project" value="UniProtKB-KW"/>
</dbReference>
<reference evidence="4 5" key="1">
    <citation type="journal article" date="2011" name="Proc. Natl. Acad. Sci. U.S.A.">
        <title>Evolutionary erosion of yeast sex chromosomes by mating-type switching accidents.</title>
        <authorList>
            <person name="Gordon J.L."/>
            <person name="Armisen D."/>
            <person name="Proux-Wera E."/>
            <person name="Oheigeartaigh S.S."/>
            <person name="Byrne K.P."/>
            <person name="Wolfe K.H."/>
        </authorList>
    </citation>
    <scope>NUCLEOTIDE SEQUENCE [LARGE SCALE GENOMIC DNA]</scope>
    <source>
        <strain evidence="5">ATCC 76901 / BCRC 22586 / CBS 4309 / NBRC 1992 / NRRL Y-12630</strain>
    </source>
</reference>
<feature type="compositionally biased region" description="Polar residues" evidence="2">
    <location>
        <begin position="287"/>
        <end position="302"/>
    </location>
</feature>
<evidence type="ECO:0000256" key="2">
    <source>
        <dbReference type="SAM" id="MobiDB-lite"/>
    </source>
</evidence>
<dbReference type="Proteomes" id="UP000001640">
    <property type="component" value="Chromosome 9"/>
</dbReference>
<sequence>MASTDLFLRRTLTDVLEDELYHLNSDCYQDTSVYPTYYNAAQLPLKERLCNSQLSLCSPSSSSNTQANTSTNSPAASVIANNENPTSYFNVNLQDLNMFSKYADPSLTTTTTKDKEREKKNNINKLNFHIQRNHRNLLAKVKTINLRSIQKEPRPNESAPFVSNIINGPVTSSVEEPIKMSTEVFDNIYKDINVTTPDSDNTFSMNETNQDLDFLDTIDETKFDWPLRDNTLKGTDTKVIFDNEFKEEMDEDEEDSDLDDDMELSPLSESDFKSSQLVDNENTYHHQSMIPTPLTSENSSPRESLKPVITLPSSSSTSNKPISNLKLNIPKDFTMKSNEEKRKESLIEELRKSSYSIKKPASIEESLKAITESSTDETYTCRIINLTTNEPCCAQFSRSYDLTRHQNTIHASKKTVFRCSECIKSLGNEGYDKTFSRLDALTRHIKSKHDDLSTIERKQVTKFAKENIGYVIG</sequence>
<feature type="domain" description="C2H2-type" evidence="3">
    <location>
        <begin position="379"/>
        <end position="415"/>
    </location>
</feature>
<accession>G0VK16</accession>
<feature type="region of interest" description="Disordered" evidence="2">
    <location>
        <begin position="245"/>
        <end position="273"/>
    </location>
</feature>
<evidence type="ECO:0000259" key="3">
    <source>
        <dbReference type="PROSITE" id="PS50157"/>
    </source>
</evidence>
<organism evidence="4 5">
    <name type="scientific">Naumovozyma castellii</name>
    <name type="common">Yeast</name>
    <name type="synonym">Saccharomyces castellii</name>
    <dbReference type="NCBI Taxonomy" id="27288"/>
    <lineage>
        <taxon>Eukaryota</taxon>
        <taxon>Fungi</taxon>
        <taxon>Dikarya</taxon>
        <taxon>Ascomycota</taxon>
        <taxon>Saccharomycotina</taxon>
        <taxon>Saccharomycetes</taxon>
        <taxon>Saccharomycetales</taxon>
        <taxon>Saccharomycetaceae</taxon>
        <taxon>Naumovozyma</taxon>
    </lineage>
</organism>
<dbReference type="FunCoup" id="G0VK16">
    <property type="interactions" value="4268"/>
</dbReference>
<dbReference type="AlphaFoldDB" id="G0VK16"/>
<dbReference type="KEGG" id="ncs:NCAS_0I01820"/>
<feature type="region of interest" description="Disordered" evidence="2">
    <location>
        <begin position="60"/>
        <end position="79"/>
    </location>
</feature>
<dbReference type="GeneID" id="96905537"/>
<evidence type="ECO:0000256" key="1">
    <source>
        <dbReference type="PROSITE-ProRule" id="PRU00042"/>
    </source>
</evidence>
<dbReference type="InterPro" id="IPR013087">
    <property type="entry name" value="Znf_C2H2_type"/>
</dbReference>
<dbReference type="EMBL" id="HE576760">
    <property type="protein sequence ID" value="CCC71850.1"/>
    <property type="molecule type" value="Genomic_DNA"/>
</dbReference>
<evidence type="ECO:0000313" key="4">
    <source>
        <dbReference type="EMBL" id="CCC71850.1"/>
    </source>
</evidence>
<keyword evidence="1" id="KW-0863">Zinc-finger</keyword>
<protein>
    <recommendedName>
        <fullName evidence="3">C2H2-type domain-containing protein</fullName>
    </recommendedName>
</protein>
<dbReference type="RefSeq" id="XP_003678192.1">
    <property type="nucleotide sequence ID" value="XM_003678144.1"/>
</dbReference>
<evidence type="ECO:0000313" key="5">
    <source>
        <dbReference type="Proteomes" id="UP000001640"/>
    </source>
</evidence>
<gene>
    <name evidence="4" type="primary">NCAS0I01820</name>
    <name evidence="4" type="ordered locus">NCAS_0I01820</name>
</gene>
<proteinExistence type="predicted"/>
<feature type="compositionally biased region" description="Acidic residues" evidence="2">
    <location>
        <begin position="247"/>
        <end position="263"/>
    </location>
</feature>
<name>G0VK16_NAUCA</name>
<dbReference type="Gene3D" id="3.30.160.60">
    <property type="entry name" value="Classic Zinc Finger"/>
    <property type="match status" value="1"/>
</dbReference>
<dbReference type="InParanoid" id="G0VK16"/>
<keyword evidence="5" id="KW-1185">Reference proteome</keyword>
<feature type="compositionally biased region" description="Low complexity" evidence="2">
    <location>
        <begin position="309"/>
        <end position="323"/>
    </location>
</feature>
<dbReference type="OMA" id="KYADPSL"/>
<dbReference type="eggNOG" id="ENOG502RBAK">
    <property type="taxonomic scope" value="Eukaryota"/>
</dbReference>